<reference evidence="1 2" key="1">
    <citation type="submission" date="2020-05" db="EMBL/GenBank/DDBJ databases">
        <authorList>
            <person name="Khan S.A."/>
            <person name="Jeon C.O."/>
            <person name="Chun B.H."/>
        </authorList>
    </citation>
    <scope>NUCLEOTIDE SEQUENCE [LARGE SCALE GENOMIC DNA]</scope>
    <source>
        <strain evidence="1 2">B156</strain>
    </source>
</reference>
<organism evidence="1 2">
    <name type="scientific">Ramlibacter montanisoli</name>
    <dbReference type="NCBI Taxonomy" id="2732512"/>
    <lineage>
        <taxon>Bacteria</taxon>
        <taxon>Pseudomonadati</taxon>
        <taxon>Pseudomonadota</taxon>
        <taxon>Betaproteobacteria</taxon>
        <taxon>Burkholderiales</taxon>
        <taxon>Comamonadaceae</taxon>
        <taxon>Ramlibacter</taxon>
    </lineage>
</organism>
<dbReference type="EMBL" id="JABFCS010000001">
    <property type="protein sequence ID" value="NNU42627.1"/>
    <property type="molecule type" value="Genomic_DNA"/>
</dbReference>
<proteinExistence type="predicted"/>
<dbReference type="RefSeq" id="WP_171556970.1">
    <property type="nucleotide sequence ID" value="NZ_JABFCS010000001.1"/>
</dbReference>
<sequence>MNRLEAELQRLFLLPGQSREDAAARALVLEVAGPGAWDELAKAWQGVQADLQLPAPAIAVSGSDAYQLWFSVAEPVPAAQALAFLDALEKRYLGEVPAERIRTSPSATPGAKISRVPPVQVAEGRWSAFVTVDLAAMFADEHWLDLPPTPDAQADVLSRLQCTPPADLLRATERLACAAVPGSEGAAQGAGASQDPRSFLLGVMNDRSVALPLRIEAAKALLPYAGTQRP</sequence>
<evidence type="ECO:0000313" key="1">
    <source>
        <dbReference type="EMBL" id="NNU42627.1"/>
    </source>
</evidence>
<keyword evidence="2" id="KW-1185">Reference proteome</keyword>
<gene>
    <name evidence="1" type="ORF">HK415_04755</name>
</gene>
<name>A0A849K958_9BURK</name>
<protein>
    <submittedName>
        <fullName evidence="1">Uncharacterized protein</fullName>
    </submittedName>
</protein>
<dbReference type="AlphaFoldDB" id="A0A849K958"/>
<comment type="caution">
    <text evidence="1">The sequence shown here is derived from an EMBL/GenBank/DDBJ whole genome shotgun (WGS) entry which is preliminary data.</text>
</comment>
<reference evidence="1 2" key="2">
    <citation type="submission" date="2020-06" db="EMBL/GenBank/DDBJ databases">
        <title>Ramlibacter rhizophilus sp. nov., isolated from rhizosphere soil of national flower Mugunghwa from South Korea.</title>
        <authorList>
            <person name="Zheng-Fei Y."/>
            <person name="Huan T."/>
        </authorList>
    </citation>
    <scope>NUCLEOTIDE SEQUENCE [LARGE SCALE GENOMIC DNA]</scope>
    <source>
        <strain evidence="1 2">B156</strain>
    </source>
</reference>
<accession>A0A849K958</accession>
<evidence type="ECO:0000313" key="2">
    <source>
        <dbReference type="Proteomes" id="UP000552954"/>
    </source>
</evidence>
<dbReference type="Proteomes" id="UP000552954">
    <property type="component" value="Unassembled WGS sequence"/>
</dbReference>